<dbReference type="PRINTS" id="PR00992">
    <property type="entry name" value="ALARACEMASE"/>
</dbReference>
<keyword evidence="3 4" id="KW-0413">Isomerase</keyword>
<gene>
    <name evidence="8" type="ORF">A2370_02070</name>
</gene>
<dbReference type="InterPro" id="IPR009006">
    <property type="entry name" value="Ala_racemase/Decarboxylase_C"/>
</dbReference>
<dbReference type="SUPFAM" id="SSF50621">
    <property type="entry name" value="Alanine racemase C-terminal domain-like"/>
    <property type="match status" value="1"/>
</dbReference>
<dbReference type="GO" id="GO:0030632">
    <property type="term" value="P:D-alanine biosynthetic process"/>
    <property type="evidence" value="ECO:0007669"/>
    <property type="project" value="UniProtKB-UniRule"/>
</dbReference>
<feature type="modified residue" description="N6-(pyridoxal phosphate)lysine" evidence="4 5">
    <location>
        <position position="38"/>
    </location>
</feature>
<dbReference type="SMART" id="SM01005">
    <property type="entry name" value="Ala_racemase_C"/>
    <property type="match status" value="1"/>
</dbReference>
<evidence type="ECO:0000256" key="1">
    <source>
        <dbReference type="ARBA" id="ARBA00001933"/>
    </source>
</evidence>
<comment type="pathway">
    <text evidence="4">Amino-acid biosynthesis; D-alanine biosynthesis; D-alanine from L-alanine: step 1/1.</text>
</comment>
<dbReference type="GO" id="GO:0008784">
    <property type="term" value="F:alanine racemase activity"/>
    <property type="evidence" value="ECO:0007669"/>
    <property type="project" value="UniProtKB-UniRule"/>
</dbReference>
<name>A0A1G2QDZ0_9BACT</name>
<protein>
    <recommendedName>
        <fullName evidence="4">Alanine racemase</fullName>
        <ecNumber evidence="4">5.1.1.1</ecNumber>
    </recommendedName>
</protein>
<dbReference type="STRING" id="1802436.A2370_02070"/>
<evidence type="ECO:0000256" key="2">
    <source>
        <dbReference type="ARBA" id="ARBA00022898"/>
    </source>
</evidence>
<keyword evidence="2 4" id="KW-0663">Pyridoxal phosphate</keyword>
<feature type="binding site" evidence="4 6">
    <location>
        <position position="317"/>
    </location>
    <ligand>
        <name>substrate</name>
    </ligand>
</feature>
<feature type="binding site" evidence="4 6">
    <location>
        <position position="137"/>
    </location>
    <ligand>
        <name>substrate</name>
    </ligand>
</feature>
<comment type="cofactor">
    <cofactor evidence="1 4 5">
        <name>pyridoxal 5'-phosphate</name>
        <dbReference type="ChEBI" id="CHEBI:597326"/>
    </cofactor>
</comment>
<evidence type="ECO:0000313" key="9">
    <source>
        <dbReference type="Proteomes" id="UP000176222"/>
    </source>
</evidence>
<dbReference type="EC" id="5.1.1.1" evidence="4"/>
<comment type="function">
    <text evidence="4">Catalyzes the interconversion of L-alanine and D-alanine. May also act on other amino acids.</text>
</comment>
<dbReference type="Pfam" id="PF01168">
    <property type="entry name" value="Ala_racemase_N"/>
    <property type="match status" value="1"/>
</dbReference>
<accession>A0A1G2QDZ0</accession>
<comment type="caution">
    <text evidence="8">The sequence shown here is derived from an EMBL/GenBank/DDBJ whole genome shotgun (WGS) entry which is preliminary data.</text>
</comment>
<feature type="active site" description="Proton acceptor; specific for L-alanine" evidence="4">
    <location>
        <position position="269"/>
    </location>
</feature>
<dbReference type="Proteomes" id="UP000176222">
    <property type="component" value="Unassembled WGS sequence"/>
</dbReference>
<dbReference type="InterPro" id="IPR011079">
    <property type="entry name" value="Ala_racemase_C"/>
</dbReference>
<dbReference type="HAMAP" id="MF_01201">
    <property type="entry name" value="Ala_racemase"/>
    <property type="match status" value="1"/>
</dbReference>
<dbReference type="InterPro" id="IPR001608">
    <property type="entry name" value="Ala_racemase_N"/>
</dbReference>
<feature type="domain" description="Alanine racemase C-terminal" evidence="7">
    <location>
        <begin position="248"/>
        <end position="372"/>
    </location>
</feature>
<dbReference type="GO" id="GO:0030170">
    <property type="term" value="F:pyridoxal phosphate binding"/>
    <property type="evidence" value="ECO:0007669"/>
    <property type="project" value="UniProtKB-UniRule"/>
</dbReference>
<dbReference type="Gene3D" id="2.40.37.10">
    <property type="entry name" value="Lyase, Ornithine Decarboxylase, Chain A, domain 1"/>
    <property type="match status" value="1"/>
</dbReference>
<dbReference type="Pfam" id="PF00842">
    <property type="entry name" value="Ala_racemase_C"/>
    <property type="match status" value="1"/>
</dbReference>
<evidence type="ECO:0000259" key="7">
    <source>
        <dbReference type="SMART" id="SM01005"/>
    </source>
</evidence>
<sequence>MKPLGLRTWIEINAQALLHNYKIFRRLAGQRKLLAVVKSNAYGHNLIEASQLFAKAGANYLGVDSITEGLALRRAKISTPILILGYTLPECLVLASQKKIAISISSLEQITVLKKEALKYPKQKFVIHLKIDTGMHRQGFQLREFSVLIRELKKLPTNIKIEGVYSHLAGPAEKKLRTQTQKQIDLFRVAKNLLFEAGFNISLHHLGATGGTIAYSDLPTNMIRVGIGLYGYLPDQELADKKINLKPALTWKTIISEIKTVPKGEAVSYSFTEKLKRDSALAILPIGYWHGYPRLLSSTGEVLIAGRRAKVIGRVCMDMIIVDITDIPQAKVGTEVILLGDKITPEELAKKTNTSHYEIITRLNPLIKKFYQ</sequence>
<comment type="catalytic activity">
    <reaction evidence="4">
        <text>L-alanine = D-alanine</text>
        <dbReference type="Rhea" id="RHEA:20249"/>
        <dbReference type="ChEBI" id="CHEBI:57416"/>
        <dbReference type="ChEBI" id="CHEBI:57972"/>
        <dbReference type="EC" id="5.1.1.1"/>
    </reaction>
</comment>
<dbReference type="PANTHER" id="PTHR30511">
    <property type="entry name" value="ALANINE RACEMASE"/>
    <property type="match status" value="1"/>
</dbReference>
<dbReference type="CDD" id="cd00430">
    <property type="entry name" value="PLPDE_III_AR"/>
    <property type="match status" value="1"/>
</dbReference>
<dbReference type="AlphaFoldDB" id="A0A1G2QDZ0"/>
<proteinExistence type="inferred from homology"/>
<dbReference type="NCBIfam" id="TIGR00492">
    <property type="entry name" value="alr"/>
    <property type="match status" value="1"/>
</dbReference>
<comment type="similarity">
    <text evidence="4">Belongs to the alanine racemase family.</text>
</comment>
<dbReference type="GO" id="GO:0005829">
    <property type="term" value="C:cytosol"/>
    <property type="evidence" value="ECO:0007669"/>
    <property type="project" value="TreeGrafter"/>
</dbReference>
<organism evidence="8 9">
    <name type="scientific">Candidatus Vogelbacteria bacterium RIFOXYB1_FULL_42_16</name>
    <dbReference type="NCBI Taxonomy" id="1802436"/>
    <lineage>
        <taxon>Bacteria</taxon>
        <taxon>Candidatus Vogeliibacteriota</taxon>
    </lineage>
</organism>
<dbReference type="InterPro" id="IPR029066">
    <property type="entry name" value="PLP-binding_barrel"/>
</dbReference>
<dbReference type="PANTHER" id="PTHR30511:SF0">
    <property type="entry name" value="ALANINE RACEMASE, CATABOLIC-RELATED"/>
    <property type="match status" value="1"/>
</dbReference>
<dbReference type="FunFam" id="3.20.20.10:FF:000002">
    <property type="entry name" value="Alanine racemase"/>
    <property type="match status" value="1"/>
</dbReference>
<dbReference type="UniPathway" id="UPA00042">
    <property type="reaction ID" value="UER00497"/>
</dbReference>
<feature type="active site" description="Proton acceptor; specific for D-alanine" evidence="4">
    <location>
        <position position="38"/>
    </location>
</feature>
<evidence type="ECO:0000256" key="5">
    <source>
        <dbReference type="PIRSR" id="PIRSR600821-50"/>
    </source>
</evidence>
<dbReference type="SUPFAM" id="SSF51419">
    <property type="entry name" value="PLP-binding barrel"/>
    <property type="match status" value="1"/>
</dbReference>
<dbReference type="Gene3D" id="3.20.20.10">
    <property type="entry name" value="Alanine racemase"/>
    <property type="match status" value="1"/>
</dbReference>
<evidence type="ECO:0000313" key="8">
    <source>
        <dbReference type="EMBL" id="OHA58737.1"/>
    </source>
</evidence>
<dbReference type="InterPro" id="IPR000821">
    <property type="entry name" value="Ala_racemase"/>
</dbReference>
<evidence type="ECO:0000256" key="3">
    <source>
        <dbReference type="ARBA" id="ARBA00023235"/>
    </source>
</evidence>
<evidence type="ECO:0000256" key="4">
    <source>
        <dbReference type="HAMAP-Rule" id="MF_01201"/>
    </source>
</evidence>
<dbReference type="EMBL" id="MHTH01000007">
    <property type="protein sequence ID" value="OHA58737.1"/>
    <property type="molecule type" value="Genomic_DNA"/>
</dbReference>
<evidence type="ECO:0000256" key="6">
    <source>
        <dbReference type="PIRSR" id="PIRSR600821-52"/>
    </source>
</evidence>
<reference evidence="8 9" key="1">
    <citation type="journal article" date="2016" name="Nat. Commun.">
        <title>Thousands of microbial genomes shed light on interconnected biogeochemical processes in an aquifer system.</title>
        <authorList>
            <person name="Anantharaman K."/>
            <person name="Brown C.T."/>
            <person name="Hug L.A."/>
            <person name="Sharon I."/>
            <person name="Castelle C.J."/>
            <person name="Probst A.J."/>
            <person name="Thomas B.C."/>
            <person name="Singh A."/>
            <person name="Wilkins M.J."/>
            <person name="Karaoz U."/>
            <person name="Brodie E.L."/>
            <person name="Williams K.H."/>
            <person name="Hubbard S.S."/>
            <person name="Banfield J.F."/>
        </authorList>
    </citation>
    <scope>NUCLEOTIDE SEQUENCE [LARGE SCALE GENOMIC DNA]</scope>
</reference>